<dbReference type="RefSeq" id="WP_074572360.1">
    <property type="nucleotide sequence ID" value="NZ_FNJQ01000016.1"/>
</dbReference>
<dbReference type="OrthoDB" id="9810617at2"/>
<dbReference type="GO" id="GO:0034599">
    <property type="term" value="P:cellular response to oxidative stress"/>
    <property type="evidence" value="ECO:0007669"/>
    <property type="project" value="InterPro"/>
</dbReference>
<dbReference type="InterPro" id="IPR000415">
    <property type="entry name" value="Nitroreductase-like"/>
</dbReference>
<proteinExistence type="predicted"/>
<dbReference type="FunFam" id="3.40.109.10:FF:000001">
    <property type="entry name" value="Nitroreductase family"/>
    <property type="match status" value="1"/>
</dbReference>
<evidence type="ECO:0000313" key="5">
    <source>
        <dbReference type="EMBL" id="SDP38761.1"/>
    </source>
</evidence>
<evidence type="ECO:0000256" key="3">
    <source>
        <dbReference type="ARBA" id="ARBA00023002"/>
    </source>
</evidence>
<dbReference type="CDD" id="cd02140">
    <property type="entry name" value="Frm2-like"/>
    <property type="match status" value="1"/>
</dbReference>
<gene>
    <name evidence="5" type="ORF">SAMN05216366_11644</name>
</gene>
<dbReference type="PANTHER" id="PTHR43035">
    <property type="entry name" value="FATTY ACID REPRESSION MUTANT PROTEIN 2-RELATED"/>
    <property type="match status" value="1"/>
</dbReference>
<evidence type="ECO:0000313" key="6">
    <source>
        <dbReference type="Proteomes" id="UP000182412"/>
    </source>
</evidence>
<dbReference type="GO" id="GO:0005737">
    <property type="term" value="C:cytoplasm"/>
    <property type="evidence" value="ECO:0007669"/>
    <property type="project" value="UniProtKB-SubCell"/>
</dbReference>
<keyword evidence="3" id="KW-0560">Oxidoreductase</keyword>
<name>A0A1H0SAE1_SELRU</name>
<dbReference type="InterPro" id="IPR033877">
    <property type="entry name" value="Frm2/Hbn1"/>
</dbReference>
<sequence length="190" mass="21601">MSMLESIHKRRSYYQLLKELPVDAIKIKEIVQQATELVPDAFNMKSARVVLAMNSKHDELWDAIYDAFGGKVAREKIDSFKAGAGTVLYFYDEDVVKNLQEQYPAYAPNFPIWSQQANGMLQFTIWTALRDLNVGANIQHYNPVIDDAVKKLFNLPDSWKLVAQMPFGGIAAEPDAKEPEDITTRVKVFD</sequence>
<reference evidence="5 6" key="1">
    <citation type="submission" date="2016-10" db="EMBL/GenBank/DDBJ databases">
        <authorList>
            <person name="de Groot N.N."/>
        </authorList>
    </citation>
    <scope>NUCLEOTIDE SEQUENCE [LARGE SCALE GENOMIC DNA]</scope>
    <source>
        <strain evidence="5 6">S137</strain>
    </source>
</reference>
<feature type="domain" description="Nitroreductase" evidence="4">
    <location>
        <begin position="7"/>
        <end position="168"/>
    </location>
</feature>
<comment type="subcellular location">
    <subcellularLocation>
        <location evidence="1">Cytoplasm</location>
    </subcellularLocation>
</comment>
<dbReference type="AlphaFoldDB" id="A0A1H0SAE1"/>
<organism evidence="5 6">
    <name type="scientific">Selenomonas ruminantium</name>
    <dbReference type="NCBI Taxonomy" id="971"/>
    <lineage>
        <taxon>Bacteria</taxon>
        <taxon>Bacillati</taxon>
        <taxon>Bacillota</taxon>
        <taxon>Negativicutes</taxon>
        <taxon>Selenomonadales</taxon>
        <taxon>Selenomonadaceae</taxon>
        <taxon>Selenomonas</taxon>
    </lineage>
</organism>
<keyword evidence="2" id="KW-0963">Cytoplasm</keyword>
<dbReference type="InterPro" id="IPR029479">
    <property type="entry name" value="Nitroreductase"/>
</dbReference>
<dbReference type="GO" id="GO:0016491">
    <property type="term" value="F:oxidoreductase activity"/>
    <property type="evidence" value="ECO:0007669"/>
    <property type="project" value="UniProtKB-KW"/>
</dbReference>
<dbReference type="Proteomes" id="UP000182412">
    <property type="component" value="Unassembled WGS sequence"/>
</dbReference>
<protein>
    <recommendedName>
        <fullName evidence="4">Nitroreductase domain-containing protein</fullName>
    </recommendedName>
</protein>
<dbReference type="Gene3D" id="3.40.109.10">
    <property type="entry name" value="NADH Oxidase"/>
    <property type="match status" value="1"/>
</dbReference>
<dbReference type="PANTHER" id="PTHR43035:SF1">
    <property type="entry name" value="FATTY ACID REPRESSION MUTANT PROTEIN 2-RELATED"/>
    <property type="match status" value="1"/>
</dbReference>
<accession>A0A1H0SAE1</accession>
<dbReference type="Pfam" id="PF00881">
    <property type="entry name" value="Nitroreductase"/>
    <property type="match status" value="1"/>
</dbReference>
<dbReference type="SUPFAM" id="SSF55469">
    <property type="entry name" value="FMN-dependent nitroreductase-like"/>
    <property type="match status" value="1"/>
</dbReference>
<evidence type="ECO:0000256" key="2">
    <source>
        <dbReference type="ARBA" id="ARBA00022490"/>
    </source>
</evidence>
<evidence type="ECO:0000259" key="4">
    <source>
        <dbReference type="Pfam" id="PF00881"/>
    </source>
</evidence>
<dbReference type="EMBL" id="FNJQ01000016">
    <property type="protein sequence ID" value="SDP38761.1"/>
    <property type="molecule type" value="Genomic_DNA"/>
</dbReference>
<evidence type="ECO:0000256" key="1">
    <source>
        <dbReference type="ARBA" id="ARBA00004496"/>
    </source>
</evidence>